<dbReference type="SMART" id="SM00387">
    <property type="entry name" value="HATPase_c"/>
    <property type="match status" value="1"/>
</dbReference>
<dbReference type="InterPro" id="IPR036890">
    <property type="entry name" value="HATPase_C_sf"/>
</dbReference>
<dbReference type="InterPro" id="IPR001610">
    <property type="entry name" value="PAC"/>
</dbReference>
<evidence type="ECO:0000313" key="10">
    <source>
        <dbReference type="EMBL" id="MEL4304256.1"/>
    </source>
</evidence>
<dbReference type="CDD" id="cd16922">
    <property type="entry name" value="HATPase_EvgS-ArcB-TorS-like"/>
    <property type="match status" value="1"/>
</dbReference>
<evidence type="ECO:0000256" key="2">
    <source>
        <dbReference type="ARBA" id="ARBA00012438"/>
    </source>
</evidence>
<organism evidence="10 11">
    <name type="scientific">Methanococcoides cohabitans</name>
    <dbReference type="NCBI Taxonomy" id="3136559"/>
    <lineage>
        <taxon>Archaea</taxon>
        <taxon>Methanobacteriati</taxon>
        <taxon>Methanobacteriota</taxon>
        <taxon>Stenosarchaea group</taxon>
        <taxon>Methanomicrobia</taxon>
        <taxon>Methanosarcinales</taxon>
        <taxon>Methanosarcinaceae</taxon>
        <taxon>Methanococcoides</taxon>
    </lineage>
</organism>
<dbReference type="CDD" id="cd00082">
    <property type="entry name" value="HisKA"/>
    <property type="match status" value="1"/>
</dbReference>
<feature type="domain" description="PAS" evidence="8">
    <location>
        <begin position="342"/>
        <end position="412"/>
    </location>
</feature>
<dbReference type="InterPro" id="IPR004358">
    <property type="entry name" value="Sig_transdc_His_kin-like_C"/>
</dbReference>
<dbReference type="EC" id="2.7.13.3" evidence="2"/>
<keyword evidence="11" id="KW-1185">Reference proteome</keyword>
<accession>A0ABU9KQE4</accession>
<dbReference type="SUPFAM" id="SSF55785">
    <property type="entry name" value="PYP-like sensor domain (PAS domain)"/>
    <property type="match status" value="2"/>
</dbReference>
<keyword evidence="4" id="KW-0808">Transferase</keyword>
<keyword evidence="5" id="KW-0418">Kinase</keyword>
<dbReference type="InterPro" id="IPR013655">
    <property type="entry name" value="PAS_fold_3"/>
</dbReference>
<dbReference type="SMART" id="SM00091">
    <property type="entry name" value="PAS"/>
    <property type="match status" value="1"/>
</dbReference>
<dbReference type="PANTHER" id="PTHR43711:SF1">
    <property type="entry name" value="HISTIDINE KINASE 1"/>
    <property type="match status" value="1"/>
</dbReference>
<protein>
    <recommendedName>
        <fullName evidence="2">histidine kinase</fullName>
        <ecNumber evidence="2">2.7.13.3</ecNumber>
    </recommendedName>
</protein>
<dbReference type="PROSITE" id="PS50113">
    <property type="entry name" value="PAC"/>
    <property type="match status" value="2"/>
</dbReference>
<dbReference type="Pfam" id="PF08447">
    <property type="entry name" value="PAS_3"/>
    <property type="match status" value="1"/>
</dbReference>
<dbReference type="PROSITE" id="PS50109">
    <property type="entry name" value="HIS_KIN"/>
    <property type="match status" value="1"/>
</dbReference>
<feature type="domain" description="PAC" evidence="9">
    <location>
        <begin position="289"/>
        <end position="341"/>
    </location>
</feature>
<evidence type="ECO:0000256" key="5">
    <source>
        <dbReference type="ARBA" id="ARBA00022777"/>
    </source>
</evidence>
<evidence type="ECO:0000256" key="3">
    <source>
        <dbReference type="ARBA" id="ARBA00022553"/>
    </source>
</evidence>
<dbReference type="Gene3D" id="3.30.565.10">
    <property type="entry name" value="Histidine kinase-like ATPase, C-terminal domain"/>
    <property type="match status" value="1"/>
</dbReference>
<dbReference type="InterPro" id="IPR003594">
    <property type="entry name" value="HATPase_dom"/>
</dbReference>
<evidence type="ECO:0000313" key="11">
    <source>
        <dbReference type="Proteomes" id="UP001396646"/>
    </source>
</evidence>
<dbReference type="Gene3D" id="1.10.287.130">
    <property type="match status" value="1"/>
</dbReference>
<evidence type="ECO:0000256" key="4">
    <source>
        <dbReference type="ARBA" id="ARBA00022679"/>
    </source>
</evidence>
<dbReference type="SUPFAM" id="SSF55874">
    <property type="entry name" value="ATPase domain of HSP90 chaperone/DNA topoisomerase II/histidine kinase"/>
    <property type="match status" value="1"/>
</dbReference>
<dbReference type="InterPro" id="IPR003661">
    <property type="entry name" value="HisK_dim/P_dom"/>
</dbReference>
<evidence type="ECO:0000256" key="6">
    <source>
        <dbReference type="ARBA" id="ARBA00023012"/>
    </source>
</evidence>
<gene>
    <name evidence="10" type="ORF">WOA13_00190</name>
</gene>
<dbReference type="Proteomes" id="UP001396646">
    <property type="component" value="Unassembled WGS sequence"/>
</dbReference>
<dbReference type="InterPro" id="IPR050736">
    <property type="entry name" value="Sensor_HK_Regulatory"/>
</dbReference>
<reference evidence="10 11" key="1">
    <citation type="submission" date="2024-04" db="EMBL/GenBank/DDBJ databases">
        <title>Methanococcoides sp. LMO-2.</title>
        <authorList>
            <person name="Liang L."/>
        </authorList>
    </citation>
    <scope>NUCLEOTIDE SEQUENCE [LARGE SCALE GENOMIC DNA]</scope>
    <source>
        <strain evidence="10 11">LMO-2</strain>
    </source>
</reference>
<comment type="catalytic activity">
    <reaction evidence="1">
        <text>ATP + protein L-histidine = ADP + protein N-phospho-L-histidine.</text>
        <dbReference type="EC" id="2.7.13.3"/>
    </reaction>
</comment>
<name>A0ABU9KQE4_9EURY</name>
<dbReference type="EMBL" id="JBCAUS010000001">
    <property type="protein sequence ID" value="MEL4304256.1"/>
    <property type="molecule type" value="Genomic_DNA"/>
</dbReference>
<evidence type="ECO:0000259" key="8">
    <source>
        <dbReference type="PROSITE" id="PS50112"/>
    </source>
</evidence>
<dbReference type="RefSeq" id="WP_342125994.1">
    <property type="nucleotide sequence ID" value="NZ_JBCAUS010000001.1"/>
</dbReference>
<feature type="domain" description="PAC" evidence="9">
    <location>
        <begin position="414"/>
        <end position="464"/>
    </location>
</feature>
<sequence length="702" mass="79452">MYGYSRKIKLPVSDVPCGEHLTLVYKNDDDVPDFVHSFLASGFERNDLCVWITPGIKDSENMGELFRQNAIYADHNSCSTNFDLVLIDPNLFSNAGAYCNAIMEIIENKQKYAIKNGFNGLSINIDLIRDEVAILPFLRECQNSIISFSSVFHFTTLFTCPLESFSSSEFLELMDDREKIIMKADGVWINLVDQLSSKYRKHLRTSPELMKKEKELKSIYRNSPVVAFLRNSENGFPVEFVSENISQFGYSAACLMSDKVLYEDIIHSEDVSDYFLSFSECIKNGNSEFTKEYRIIDSERNIRWVTETSLIELDNSGKPTRFQGIIVDITEKKLAEEALKKTELRFKTLFDHSNDAVSLYDLTGYIYEVNDKLCEWLGYTRDTLLKKNILDTFSPECVAVFHKKMTDFFHTGGCIFEMVHLRKDGSEIPVEMSAHFIEYNGNVAILSISRDITARKKIEKALLEAKANAEVSNKLKSEFLANMSHELRTPLNSIIGFSDVLLYNGEDLLNDKQVRYITNISKSGRHLLSLINNILDLSKIEAGKAELHYETFIFLDMLDEVLSIVSPLAQQKDLCLDTIVESDNFCINADKLKLKQVIFNLFSNAIKFTPEGGSVLLRAKKTSTSLVIKVEDTGIGIPRSEQHNLFHPFTQVDSASNRKFEGTGLGLSLVKKLVDMHGGNVWVESEPGVGSTFGFSVPLSPE</sequence>
<feature type="domain" description="Histidine kinase" evidence="7">
    <location>
        <begin position="482"/>
        <end position="701"/>
    </location>
</feature>
<dbReference type="InterPro" id="IPR005467">
    <property type="entry name" value="His_kinase_dom"/>
</dbReference>
<evidence type="ECO:0000259" key="9">
    <source>
        <dbReference type="PROSITE" id="PS50113"/>
    </source>
</evidence>
<dbReference type="Pfam" id="PF00512">
    <property type="entry name" value="HisKA"/>
    <property type="match status" value="1"/>
</dbReference>
<evidence type="ECO:0000256" key="1">
    <source>
        <dbReference type="ARBA" id="ARBA00000085"/>
    </source>
</evidence>
<dbReference type="Pfam" id="PF13426">
    <property type="entry name" value="PAS_9"/>
    <property type="match status" value="1"/>
</dbReference>
<keyword evidence="6" id="KW-0902">Two-component regulatory system</keyword>
<dbReference type="PANTHER" id="PTHR43711">
    <property type="entry name" value="TWO-COMPONENT HISTIDINE KINASE"/>
    <property type="match status" value="1"/>
</dbReference>
<dbReference type="Gene3D" id="3.30.450.20">
    <property type="entry name" value="PAS domain"/>
    <property type="match status" value="2"/>
</dbReference>
<dbReference type="NCBIfam" id="TIGR00229">
    <property type="entry name" value="sensory_box"/>
    <property type="match status" value="2"/>
</dbReference>
<dbReference type="CDD" id="cd00130">
    <property type="entry name" value="PAS"/>
    <property type="match status" value="2"/>
</dbReference>
<evidence type="ECO:0000259" key="7">
    <source>
        <dbReference type="PROSITE" id="PS50109"/>
    </source>
</evidence>
<proteinExistence type="predicted"/>
<dbReference type="InterPro" id="IPR035965">
    <property type="entry name" value="PAS-like_dom_sf"/>
</dbReference>
<dbReference type="InterPro" id="IPR036097">
    <property type="entry name" value="HisK_dim/P_sf"/>
</dbReference>
<comment type="caution">
    <text evidence="10">The sequence shown here is derived from an EMBL/GenBank/DDBJ whole genome shotgun (WGS) entry which is preliminary data.</text>
</comment>
<dbReference type="SMART" id="SM00086">
    <property type="entry name" value="PAC"/>
    <property type="match status" value="2"/>
</dbReference>
<dbReference type="PROSITE" id="PS50112">
    <property type="entry name" value="PAS"/>
    <property type="match status" value="1"/>
</dbReference>
<dbReference type="PRINTS" id="PR00344">
    <property type="entry name" value="BCTRLSENSOR"/>
</dbReference>
<dbReference type="InterPro" id="IPR000700">
    <property type="entry name" value="PAS-assoc_C"/>
</dbReference>
<dbReference type="InterPro" id="IPR000014">
    <property type="entry name" value="PAS"/>
</dbReference>
<dbReference type="SMART" id="SM00388">
    <property type="entry name" value="HisKA"/>
    <property type="match status" value="1"/>
</dbReference>
<dbReference type="SUPFAM" id="SSF47384">
    <property type="entry name" value="Homodimeric domain of signal transducing histidine kinase"/>
    <property type="match status" value="1"/>
</dbReference>
<dbReference type="Pfam" id="PF02518">
    <property type="entry name" value="HATPase_c"/>
    <property type="match status" value="1"/>
</dbReference>
<keyword evidence="3" id="KW-0597">Phosphoprotein</keyword>